<dbReference type="AlphaFoldDB" id="A0A934S043"/>
<keyword evidence="2" id="KW-1185">Reference proteome</keyword>
<dbReference type="Pfam" id="PF08310">
    <property type="entry name" value="LGFP"/>
    <property type="match status" value="3"/>
</dbReference>
<dbReference type="InterPro" id="IPR013207">
    <property type="entry name" value="LGFP"/>
</dbReference>
<gene>
    <name evidence="1" type="ORF">JIN87_21515</name>
</gene>
<organism evidence="1 2">
    <name type="scientific">Pelagicoccus mobilis</name>
    <dbReference type="NCBI Taxonomy" id="415221"/>
    <lineage>
        <taxon>Bacteria</taxon>
        <taxon>Pseudomonadati</taxon>
        <taxon>Verrucomicrobiota</taxon>
        <taxon>Opitutia</taxon>
        <taxon>Puniceicoccales</taxon>
        <taxon>Pelagicoccaceae</taxon>
        <taxon>Pelagicoccus</taxon>
    </lineage>
</organism>
<reference evidence="1" key="1">
    <citation type="submission" date="2021-01" db="EMBL/GenBank/DDBJ databases">
        <title>Modified the classification status of verrucomicrobia.</title>
        <authorList>
            <person name="Feng X."/>
        </authorList>
    </citation>
    <scope>NUCLEOTIDE SEQUENCE</scope>
    <source>
        <strain evidence="1">KCTC 13126</strain>
    </source>
</reference>
<sequence>MPKIQAVSLAKAASVKIKPSASSLKVAKAVRVKAGVKKRIPGRTKPVRRTPIQRATLAINAKFNEQGGAKGWLRKATTEVRQCPDKIGYFRHHAGGSIYYSPSTGAHAVKGAIRKLWSEQGWERGDLGYPTTDEERGRNADGEGRYSVFQGGAVFWKSEYGAIQLDGPIWSKYRDTGAEVGPLGFPKQAERGTPDRRGRFVHFEFGSIYYTAQTGACEVHGSIRGYWASKGWERNPKLGYPLSDELIPDRALGWKSPLNFNIARAAFVTNAVKLSSAGSSGVGKVGVATFANKKKLTLNPALVKKKVPANMLVAKPIVQPKAVLDAIAGQDSENRYSDFENGVLFWNRKTRQVSELSPWLRTSRGTSLRFSGVQMANKVRAELSKKLKLPSCTLTSVVFKRVSSYSFDGAGVRNRKHEFEVNYRGSTLVAGKYKPADLTLRVWAVVSWNPIHRSIDLALTHFGYRKRPAKMKGMSDTRVSVGRRLDPLLWQRFVIASVPAKDRSRNVAVLSVKTLNNGMVQLYREP</sequence>
<name>A0A934S043_9BACT</name>
<evidence type="ECO:0000313" key="1">
    <source>
        <dbReference type="EMBL" id="MBK1879478.1"/>
    </source>
</evidence>
<dbReference type="Proteomes" id="UP000617628">
    <property type="component" value="Unassembled WGS sequence"/>
</dbReference>
<evidence type="ECO:0008006" key="3">
    <source>
        <dbReference type="Google" id="ProtNLM"/>
    </source>
</evidence>
<evidence type="ECO:0000313" key="2">
    <source>
        <dbReference type="Proteomes" id="UP000617628"/>
    </source>
</evidence>
<dbReference type="RefSeq" id="WP_200357691.1">
    <property type="nucleotide sequence ID" value="NZ_JAENIL010000049.1"/>
</dbReference>
<proteinExistence type="predicted"/>
<dbReference type="EMBL" id="JAENIL010000049">
    <property type="protein sequence ID" value="MBK1879478.1"/>
    <property type="molecule type" value="Genomic_DNA"/>
</dbReference>
<protein>
    <recommendedName>
        <fullName evidence="3">LGFP repeat-containing protein</fullName>
    </recommendedName>
</protein>
<accession>A0A934S043</accession>
<comment type="caution">
    <text evidence="1">The sequence shown here is derived from an EMBL/GenBank/DDBJ whole genome shotgun (WGS) entry which is preliminary data.</text>
</comment>